<dbReference type="EMBL" id="BRPK01000009">
    <property type="protein sequence ID" value="GLB41332.1"/>
    <property type="molecule type" value="Genomic_DNA"/>
</dbReference>
<dbReference type="PANTHER" id="PTHR48079:SF6">
    <property type="entry name" value="NAD(P)-BINDING DOMAIN-CONTAINING PROTEIN-RELATED"/>
    <property type="match status" value="1"/>
</dbReference>
<reference evidence="2" key="1">
    <citation type="submission" date="2022-07" db="EMBL/GenBank/DDBJ databases">
        <title>The genome of Lyophyllum shimeji provides insight into the initial evolution of ectomycorrhizal fungal genome.</title>
        <authorList>
            <person name="Kobayashi Y."/>
            <person name="Shibata T."/>
            <person name="Hirakawa H."/>
            <person name="Shigenobu S."/>
            <person name="Nishiyama T."/>
            <person name="Yamada A."/>
            <person name="Hasebe M."/>
            <person name="Kawaguchi M."/>
        </authorList>
    </citation>
    <scope>NUCLEOTIDE SEQUENCE</scope>
    <source>
        <strain evidence="2">AT787</strain>
    </source>
</reference>
<dbReference type="GO" id="GO:0005737">
    <property type="term" value="C:cytoplasm"/>
    <property type="evidence" value="ECO:0007669"/>
    <property type="project" value="TreeGrafter"/>
</dbReference>
<gene>
    <name evidence="2" type="ORF">LshimejAT787_0905470</name>
</gene>
<feature type="domain" description="NmrA-like" evidence="1">
    <location>
        <begin position="5"/>
        <end position="93"/>
    </location>
</feature>
<dbReference type="PANTHER" id="PTHR48079">
    <property type="entry name" value="PROTEIN YEEZ"/>
    <property type="match status" value="1"/>
</dbReference>
<dbReference type="GO" id="GO:0004029">
    <property type="term" value="F:aldehyde dehydrogenase (NAD+) activity"/>
    <property type="evidence" value="ECO:0007669"/>
    <property type="project" value="TreeGrafter"/>
</dbReference>
<protein>
    <submittedName>
        <fullName evidence="2">NAD-P-binding protein</fullName>
    </submittedName>
</protein>
<keyword evidence="3" id="KW-1185">Reference proteome</keyword>
<evidence type="ECO:0000259" key="1">
    <source>
        <dbReference type="Pfam" id="PF05368"/>
    </source>
</evidence>
<dbReference type="OrthoDB" id="10262413at2759"/>
<dbReference type="Proteomes" id="UP001063166">
    <property type="component" value="Unassembled WGS sequence"/>
</dbReference>
<dbReference type="InterPro" id="IPR036291">
    <property type="entry name" value="NAD(P)-bd_dom_sf"/>
</dbReference>
<evidence type="ECO:0000313" key="2">
    <source>
        <dbReference type="EMBL" id="GLB41332.1"/>
    </source>
</evidence>
<dbReference type="Pfam" id="PF05368">
    <property type="entry name" value="NmrA"/>
    <property type="match status" value="1"/>
</dbReference>
<proteinExistence type="predicted"/>
<name>A0A9P3PRD8_LYOSH</name>
<dbReference type="Gene3D" id="3.40.50.720">
    <property type="entry name" value="NAD(P)-binding Rossmann-like Domain"/>
    <property type="match status" value="1"/>
</dbReference>
<comment type="caution">
    <text evidence="2">The sequence shown here is derived from an EMBL/GenBank/DDBJ whole genome shotgun (WGS) entry which is preliminary data.</text>
</comment>
<dbReference type="InterPro" id="IPR008030">
    <property type="entry name" value="NmrA-like"/>
</dbReference>
<dbReference type="AlphaFoldDB" id="A0A9P3PRD8"/>
<accession>A0A9P3PRD8</accession>
<sequence>MSTTKTNILVTGATGYIGGAVLSRFLARPDISSLSITALVRSPEKSEKLKALGVNAVVGSHENSALVQKLASEADVVLSMADSDHIEAAKAILRGLEARYKATGTAPVLIHTSGTGVLMDNAAGAYAYDTIYDDATPAQIETLAPTQLHRDVDLILTDADRLGYVKTYIILPCTIYGIATGTLAAHGIQNVHSVQIPSLIRASLDRGQGGMVGLGKNRWNNVSIDDVADVYLVLYDAIRTNPATGHGREGYYFAENGEHTLYDVGKAIAEALVALGRGKSAEPTTFTKEEIDKYFQGSEYLGSNSRCRATRARAIGWKPTKTAKDMLASIRPEVEALLRKMSA</sequence>
<evidence type="ECO:0000313" key="3">
    <source>
        <dbReference type="Proteomes" id="UP001063166"/>
    </source>
</evidence>
<organism evidence="2 3">
    <name type="scientific">Lyophyllum shimeji</name>
    <name type="common">Hon-shimeji</name>
    <name type="synonym">Tricholoma shimeji</name>
    <dbReference type="NCBI Taxonomy" id="47721"/>
    <lineage>
        <taxon>Eukaryota</taxon>
        <taxon>Fungi</taxon>
        <taxon>Dikarya</taxon>
        <taxon>Basidiomycota</taxon>
        <taxon>Agaricomycotina</taxon>
        <taxon>Agaricomycetes</taxon>
        <taxon>Agaricomycetidae</taxon>
        <taxon>Agaricales</taxon>
        <taxon>Tricholomatineae</taxon>
        <taxon>Lyophyllaceae</taxon>
        <taxon>Lyophyllum</taxon>
    </lineage>
</organism>
<dbReference type="InterPro" id="IPR051783">
    <property type="entry name" value="NAD(P)-dependent_oxidoreduct"/>
</dbReference>
<dbReference type="SUPFAM" id="SSF51735">
    <property type="entry name" value="NAD(P)-binding Rossmann-fold domains"/>
    <property type="match status" value="1"/>
</dbReference>